<name>A0AA39WFG1_9PEZI</name>
<evidence type="ECO:0000256" key="4">
    <source>
        <dbReference type="SAM" id="MobiDB-lite"/>
    </source>
</evidence>
<organism evidence="6 7">
    <name type="scientific">Immersiella caudata</name>
    <dbReference type="NCBI Taxonomy" id="314043"/>
    <lineage>
        <taxon>Eukaryota</taxon>
        <taxon>Fungi</taxon>
        <taxon>Dikarya</taxon>
        <taxon>Ascomycota</taxon>
        <taxon>Pezizomycotina</taxon>
        <taxon>Sordariomycetes</taxon>
        <taxon>Sordariomycetidae</taxon>
        <taxon>Sordariales</taxon>
        <taxon>Lasiosphaeriaceae</taxon>
        <taxon>Immersiella</taxon>
    </lineage>
</organism>
<dbReference type="Proteomes" id="UP001175000">
    <property type="component" value="Unassembled WGS sequence"/>
</dbReference>
<dbReference type="PANTHER" id="PTHR47424">
    <property type="entry name" value="REGULATORY PROTEIN GAL4"/>
    <property type="match status" value="1"/>
</dbReference>
<reference evidence="6" key="1">
    <citation type="submission" date="2023-06" db="EMBL/GenBank/DDBJ databases">
        <title>Genome-scale phylogeny and comparative genomics of the fungal order Sordariales.</title>
        <authorList>
            <consortium name="Lawrence Berkeley National Laboratory"/>
            <person name="Hensen N."/>
            <person name="Bonometti L."/>
            <person name="Westerberg I."/>
            <person name="Brannstrom I.O."/>
            <person name="Guillou S."/>
            <person name="Cros-Aarteil S."/>
            <person name="Calhoun S."/>
            <person name="Haridas S."/>
            <person name="Kuo A."/>
            <person name="Mondo S."/>
            <person name="Pangilinan J."/>
            <person name="Riley R."/>
            <person name="Labutti K."/>
            <person name="Andreopoulos B."/>
            <person name="Lipzen A."/>
            <person name="Chen C."/>
            <person name="Yanf M."/>
            <person name="Daum C."/>
            <person name="Ng V."/>
            <person name="Clum A."/>
            <person name="Steindorff A."/>
            <person name="Ohm R."/>
            <person name="Martin F."/>
            <person name="Silar P."/>
            <person name="Natvig D."/>
            <person name="Lalanne C."/>
            <person name="Gautier V."/>
            <person name="Ament-Velasquez S.L."/>
            <person name="Kruys A."/>
            <person name="Hutchinson M.I."/>
            <person name="Powell A.J."/>
            <person name="Barry K."/>
            <person name="Miller A.N."/>
            <person name="Grigoriev I.V."/>
            <person name="Debuchy R."/>
            <person name="Gladieux P."/>
            <person name="Thoren M.H."/>
            <person name="Johannesson H."/>
        </authorList>
    </citation>
    <scope>NUCLEOTIDE SEQUENCE</scope>
    <source>
        <strain evidence="6">CBS 606.72</strain>
    </source>
</reference>
<feature type="compositionally biased region" description="Acidic residues" evidence="4">
    <location>
        <begin position="29"/>
        <end position="39"/>
    </location>
</feature>
<feature type="domain" description="Xylanolytic transcriptional activator regulatory" evidence="5">
    <location>
        <begin position="229"/>
        <end position="308"/>
    </location>
</feature>
<gene>
    <name evidence="6" type="ORF">B0T14DRAFT_570324</name>
</gene>
<dbReference type="GO" id="GO:0006351">
    <property type="term" value="P:DNA-templated transcription"/>
    <property type="evidence" value="ECO:0007669"/>
    <property type="project" value="InterPro"/>
</dbReference>
<feature type="region of interest" description="Disordered" evidence="4">
    <location>
        <begin position="20"/>
        <end position="39"/>
    </location>
</feature>
<sequence>MQAKLKAYEEHFGFLQEAQISAQSRPDAVEDSEEEFEDEHDLLEPFTQLSIDKPSTKFKGPGSADYFLRNVSQLSEVQRDDGLDLNPDIYDPGALPSRRLLIKSQEVRLPPLDVARRLFAAQYTYLGTIFAFTDPASFDRELIAAYRGRPDVADKDACLAYAKVLVTLAFGKMYSVNQWIDYQGPPGFEYFTQALQLLPDAHEEGSIRCVETLALVGYFMQNMNRHDAAFLYIGMALRMAISLGLHQEVSASDDPTGVGLDEESREHRRRVWWSIYSLDRILSVKSGNPVTIHDEDIGVQLPSRLPGETEYCPAVVLRHYTELSRILGEVTKCIYRRSRRPRPVGELMKSVQSINSDLSKWDRQLPGQLRFDPDKLSTTRESVSTFSHYYQCINMTARPLLFHVVRRRLRVIRTDPETKETTDWKDGLRPTTISIIERCISAAEDTIRMMAEARRRDLLATYGYMDGEHVFSAAIVLVMVCAAFPTRSTTTRAMNTGLDLLRDMAERGWNSHMNARYELLSHLRSVFLPGEPSATPSAFSAATSNPSFSPLSTARSPWVTETLLAQMGTGAGIGVPPSSKEMVPLSGECGTEYLASDPNEHLVHEAPAEEPDIFTFDESMFMDSGAFSSDQVVDEMDYQAWEEGYGDPAVNTGLDLSHWHWTQGL</sequence>
<evidence type="ECO:0000256" key="1">
    <source>
        <dbReference type="ARBA" id="ARBA00023015"/>
    </source>
</evidence>
<dbReference type="SMART" id="SM00906">
    <property type="entry name" value="Fungal_trans"/>
    <property type="match status" value="1"/>
</dbReference>
<evidence type="ECO:0000313" key="6">
    <source>
        <dbReference type="EMBL" id="KAK0614385.1"/>
    </source>
</evidence>
<dbReference type="InterPro" id="IPR051127">
    <property type="entry name" value="Fungal_SecMet_Regulators"/>
</dbReference>
<dbReference type="Pfam" id="PF04082">
    <property type="entry name" value="Fungal_trans"/>
    <property type="match status" value="1"/>
</dbReference>
<dbReference type="PANTHER" id="PTHR47424:SF6">
    <property type="entry name" value="PROLINE UTILIZATION TRANS-ACTIVATOR"/>
    <property type="match status" value="1"/>
</dbReference>
<keyword evidence="1" id="KW-0805">Transcription regulation</keyword>
<dbReference type="InterPro" id="IPR007219">
    <property type="entry name" value="XnlR_reg_dom"/>
</dbReference>
<keyword evidence="7" id="KW-1185">Reference proteome</keyword>
<accession>A0AA39WFG1</accession>
<evidence type="ECO:0000256" key="2">
    <source>
        <dbReference type="ARBA" id="ARBA00023163"/>
    </source>
</evidence>
<proteinExistence type="predicted"/>
<keyword evidence="3" id="KW-0539">Nucleus</keyword>
<dbReference type="AlphaFoldDB" id="A0AA39WFG1"/>
<dbReference type="EMBL" id="JAULSU010000006">
    <property type="protein sequence ID" value="KAK0614385.1"/>
    <property type="molecule type" value="Genomic_DNA"/>
</dbReference>
<dbReference type="CDD" id="cd12148">
    <property type="entry name" value="fungal_TF_MHR"/>
    <property type="match status" value="1"/>
</dbReference>
<protein>
    <submittedName>
        <fullName evidence="6">Fungal-specific transcription factor domain-containing protein</fullName>
    </submittedName>
</protein>
<evidence type="ECO:0000313" key="7">
    <source>
        <dbReference type="Proteomes" id="UP001175000"/>
    </source>
</evidence>
<dbReference type="GO" id="GO:0008270">
    <property type="term" value="F:zinc ion binding"/>
    <property type="evidence" value="ECO:0007669"/>
    <property type="project" value="InterPro"/>
</dbReference>
<keyword evidence="2" id="KW-0804">Transcription</keyword>
<evidence type="ECO:0000256" key="3">
    <source>
        <dbReference type="ARBA" id="ARBA00023242"/>
    </source>
</evidence>
<dbReference type="GO" id="GO:0003677">
    <property type="term" value="F:DNA binding"/>
    <property type="evidence" value="ECO:0007669"/>
    <property type="project" value="InterPro"/>
</dbReference>
<comment type="caution">
    <text evidence="6">The sequence shown here is derived from an EMBL/GenBank/DDBJ whole genome shotgun (WGS) entry which is preliminary data.</text>
</comment>
<evidence type="ECO:0000259" key="5">
    <source>
        <dbReference type="SMART" id="SM00906"/>
    </source>
</evidence>